<dbReference type="Proteomes" id="UP000561459">
    <property type="component" value="Unassembled WGS sequence"/>
</dbReference>
<feature type="transmembrane region" description="Helical" evidence="2">
    <location>
        <begin position="153"/>
        <end position="174"/>
    </location>
</feature>
<feature type="region of interest" description="Disordered" evidence="1">
    <location>
        <begin position="445"/>
        <end position="465"/>
    </location>
</feature>
<keyword evidence="2" id="KW-0472">Membrane</keyword>
<keyword evidence="4" id="KW-1185">Reference proteome</keyword>
<feature type="compositionally biased region" description="Acidic residues" evidence="1">
    <location>
        <begin position="456"/>
        <end position="465"/>
    </location>
</feature>
<evidence type="ECO:0000256" key="2">
    <source>
        <dbReference type="SAM" id="Phobius"/>
    </source>
</evidence>
<feature type="region of interest" description="Disordered" evidence="1">
    <location>
        <begin position="1"/>
        <end position="27"/>
    </location>
</feature>
<name>A0A7W6C1C6_9SPHN</name>
<sequence length="465" mass="50898">MQNEFASPEDPSDPAHKPLKTGQDDRRELLTVQARRVRATIGTKRSDKLLRLFDFLLARTLEGRPPSEMEIANEAFSIGPTVDGPQDATVRVYVHRLRKSLELSQADMAGPRLFIPKGEYALMLEEEPEDAGPVAAEVVPDADGKPQDPRRRWWWFVGLVVAGLALNALVWWGYARRDVAAEAPAVVATTLWGPLATDSRPVTVVMGDYYLYGEKPDGEAGAPRLIRNPAINAREDLDLYLMARPEERARITDSDKRYVPSSAVAALGDVYKALRDITRTSGRKLSLLPVSQLTPDILKSSDIVYIGQLGGLGTLLRNPLFQASGFQVGETYDELIDSASGRRFRSDGGLVLADERMARRDFGYLASLPGPSGNHIVVIAGTRDPALRQMAEYAANPAKLAALNGAVPGGRHGFEALYQVRTLGSLNVNGQLLLARPLRSGDIWDMSKPSQRFPNDDFEGDGAAN</sequence>
<protein>
    <submittedName>
        <fullName evidence="3">Uncharacterized protein</fullName>
    </submittedName>
</protein>
<proteinExistence type="predicted"/>
<dbReference type="AlphaFoldDB" id="A0A7W6C1C6"/>
<keyword evidence="2" id="KW-1133">Transmembrane helix</keyword>
<dbReference type="EMBL" id="JACIDY010000001">
    <property type="protein sequence ID" value="MBB3938635.1"/>
    <property type="molecule type" value="Genomic_DNA"/>
</dbReference>
<evidence type="ECO:0000256" key="1">
    <source>
        <dbReference type="SAM" id="MobiDB-lite"/>
    </source>
</evidence>
<dbReference type="RefSeq" id="WP_183615548.1">
    <property type="nucleotide sequence ID" value="NZ_JACIDY010000001.1"/>
</dbReference>
<comment type="caution">
    <text evidence="3">The sequence shown here is derived from an EMBL/GenBank/DDBJ whole genome shotgun (WGS) entry which is preliminary data.</text>
</comment>
<gene>
    <name evidence="3" type="ORF">GGR39_000264</name>
</gene>
<evidence type="ECO:0000313" key="4">
    <source>
        <dbReference type="Proteomes" id="UP000561459"/>
    </source>
</evidence>
<organism evidence="3 4">
    <name type="scientific">Novosphingobium fluoreni</name>
    <dbReference type="NCBI Taxonomy" id="1391222"/>
    <lineage>
        <taxon>Bacteria</taxon>
        <taxon>Pseudomonadati</taxon>
        <taxon>Pseudomonadota</taxon>
        <taxon>Alphaproteobacteria</taxon>
        <taxon>Sphingomonadales</taxon>
        <taxon>Sphingomonadaceae</taxon>
        <taxon>Novosphingobium</taxon>
    </lineage>
</organism>
<evidence type="ECO:0000313" key="3">
    <source>
        <dbReference type="EMBL" id="MBB3938635.1"/>
    </source>
</evidence>
<accession>A0A7W6C1C6</accession>
<reference evidence="3 4" key="1">
    <citation type="submission" date="2020-08" db="EMBL/GenBank/DDBJ databases">
        <title>Genomic Encyclopedia of Type Strains, Phase IV (KMG-IV): sequencing the most valuable type-strain genomes for metagenomic binning, comparative biology and taxonomic classification.</title>
        <authorList>
            <person name="Goeker M."/>
        </authorList>
    </citation>
    <scope>NUCLEOTIDE SEQUENCE [LARGE SCALE GENOMIC DNA]</scope>
    <source>
        <strain evidence="3 4">DSM 27568</strain>
    </source>
</reference>
<keyword evidence="2" id="KW-0812">Transmembrane</keyword>